<dbReference type="Proteomes" id="UP001141806">
    <property type="component" value="Unassembled WGS sequence"/>
</dbReference>
<feature type="compositionally biased region" description="Pro residues" evidence="2">
    <location>
        <begin position="137"/>
        <end position="149"/>
    </location>
</feature>
<feature type="region of interest" description="Disordered" evidence="2">
    <location>
        <begin position="127"/>
        <end position="267"/>
    </location>
</feature>
<evidence type="ECO:0000259" key="3">
    <source>
        <dbReference type="Pfam" id="PF05617"/>
    </source>
</evidence>
<proteinExistence type="predicted"/>
<feature type="compositionally biased region" description="Acidic residues" evidence="2">
    <location>
        <begin position="181"/>
        <end position="195"/>
    </location>
</feature>
<dbReference type="GO" id="GO:0009567">
    <property type="term" value="P:double fertilization forming a zygote and endosperm"/>
    <property type="evidence" value="ECO:0007669"/>
    <property type="project" value="TreeGrafter"/>
</dbReference>
<dbReference type="GO" id="GO:0080155">
    <property type="term" value="P:regulation of double fertilization forming a zygote and endosperm"/>
    <property type="evidence" value="ECO:0007669"/>
    <property type="project" value="TreeGrafter"/>
</dbReference>
<reference evidence="4" key="1">
    <citation type="journal article" date="2023" name="Plant J.">
        <title>The genome of the king protea, Protea cynaroides.</title>
        <authorList>
            <person name="Chang J."/>
            <person name="Duong T.A."/>
            <person name="Schoeman C."/>
            <person name="Ma X."/>
            <person name="Roodt D."/>
            <person name="Barker N."/>
            <person name="Li Z."/>
            <person name="Van de Peer Y."/>
            <person name="Mizrachi E."/>
        </authorList>
    </citation>
    <scope>NUCLEOTIDE SEQUENCE</scope>
    <source>
        <tissue evidence="4">Young leaves</tissue>
    </source>
</reference>
<dbReference type="PANTHER" id="PTHR31181">
    <property type="entry name" value="EGG CELL-SECRETED PROTEIN 1.4"/>
    <property type="match status" value="1"/>
</dbReference>
<organism evidence="4 5">
    <name type="scientific">Protea cynaroides</name>
    <dbReference type="NCBI Taxonomy" id="273540"/>
    <lineage>
        <taxon>Eukaryota</taxon>
        <taxon>Viridiplantae</taxon>
        <taxon>Streptophyta</taxon>
        <taxon>Embryophyta</taxon>
        <taxon>Tracheophyta</taxon>
        <taxon>Spermatophyta</taxon>
        <taxon>Magnoliopsida</taxon>
        <taxon>Proteales</taxon>
        <taxon>Proteaceae</taxon>
        <taxon>Protea</taxon>
    </lineage>
</organism>
<name>A0A9Q0H5M8_9MAGN</name>
<dbReference type="GO" id="GO:0031982">
    <property type="term" value="C:vesicle"/>
    <property type="evidence" value="ECO:0007669"/>
    <property type="project" value="TreeGrafter"/>
</dbReference>
<dbReference type="InterPro" id="IPR008502">
    <property type="entry name" value="Prolamin-like"/>
</dbReference>
<keyword evidence="1" id="KW-0732">Signal</keyword>
<evidence type="ECO:0000256" key="1">
    <source>
        <dbReference type="ARBA" id="ARBA00022729"/>
    </source>
</evidence>
<feature type="compositionally biased region" description="Polar residues" evidence="2">
    <location>
        <begin position="258"/>
        <end position="267"/>
    </location>
</feature>
<evidence type="ECO:0000256" key="2">
    <source>
        <dbReference type="SAM" id="MobiDB-lite"/>
    </source>
</evidence>
<dbReference type="AlphaFoldDB" id="A0A9Q0H5M8"/>
<sequence>MKDRRTSMRGVREIPILLTVASIVMFIAPGLARPEPQSQPDTFLLPWIWPPVLNQEIQQCWSSFASIQGCWEEIFTSCLTFQMSLGPKCCNAINQLNENCVNNIFHVGFLHPFLPLVKDYCAPYEATDPPAQADQSPPTPVKQLAPPPSEDVEPNFGSNIAQSPKGRDALTPDQEISPSPSEEDEPKSDQGEEPDASSPDEAKGGIPDSPGEVDAISPDQGPIAGEANLPTSDEADVPESDQSVPPSPSEENVPKPSQGSETLTAVQ</sequence>
<accession>A0A9Q0H5M8</accession>
<dbReference type="EMBL" id="JAMYWD010000010">
    <property type="protein sequence ID" value="KAJ4959066.1"/>
    <property type="molecule type" value="Genomic_DNA"/>
</dbReference>
<dbReference type="GO" id="GO:0005576">
    <property type="term" value="C:extracellular region"/>
    <property type="evidence" value="ECO:0007669"/>
    <property type="project" value="TreeGrafter"/>
</dbReference>
<evidence type="ECO:0000313" key="4">
    <source>
        <dbReference type="EMBL" id="KAJ4959066.1"/>
    </source>
</evidence>
<dbReference type="PANTHER" id="PTHR31181:SF67">
    <property type="entry name" value="PROLAMIN-LIKE PROTEIN (DUF1278)"/>
    <property type="match status" value="1"/>
</dbReference>
<dbReference type="Pfam" id="PF05617">
    <property type="entry name" value="Prolamin_like"/>
    <property type="match status" value="1"/>
</dbReference>
<gene>
    <name evidence="4" type="ORF">NE237_026177</name>
</gene>
<dbReference type="OrthoDB" id="1862203at2759"/>
<evidence type="ECO:0000313" key="5">
    <source>
        <dbReference type="Proteomes" id="UP001141806"/>
    </source>
</evidence>
<feature type="domain" description="Prolamin-like" evidence="3">
    <location>
        <begin position="59"/>
        <end position="121"/>
    </location>
</feature>
<dbReference type="GO" id="GO:2000008">
    <property type="term" value="P:regulation of protein localization to cell surface"/>
    <property type="evidence" value="ECO:0007669"/>
    <property type="project" value="TreeGrafter"/>
</dbReference>
<keyword evidence="5" id="KW-1185">Reference proteome</keyword>
<protein>
    <recommendedName>
        <fullName evidence="3">Prolamin-like domain-containing protein</fullName>
    </recommendedName>
</protein>
<comment type="caution">
    <text evidence="4">The sequence shown here is derived from an EMBL/GenBank/DDBJ whole genome shotgun (WGS) entry which is preliminary data.</text>
</comment>